<comment type="similarity">
    <text evidence="3">Belongs to the AAA ATPase family. BCS1 subfamily.</text>
</comment>
<keyword evidence="10" id="KW-1185">Reference proteome</keyword>
<dbReference type="GO" id="GO:0016887">
    <property type="term" value="F:ATP hydrolysis activity"/>
    <property type="evidence" value="ECO:0007669"/>
    <property type="project" value="InterPro"/>
</dbReference>
<evidence type="ECO:0000256" key="2">
    <source>
        <dbReference type="ARBA" id="ARBA00004474"/>
    </source>
</evidence>
<evidence type="ECO:0000256" key="4">
    <source>
        <dbReference type="ARBA" id="ARBA00022801"/>
    </source>
</evidence>
<reference evidence="9" key="1">
    <citation type="submission" date="2022-07" db="EMBL/GenBank/DDBJ databases">
        <authorList>
            <person name="Macas J."/>
            <person name="Novak P."/>
            <person name="Neumann P."/>
        </authorList>
    </citation>
    <scope>NUCLEOTIDE SEQUENCE</scope>
</reference>
<dbReference type="InterPro" id="IPR025753">
    <property type="entry name" value="AAA_N_dom"/>
</dbReference>
<comment type="catalytic activity">
    <reaction evidence="6">
        <text>ATP + H2O = ADP + phosphate + H(+)</text>
        <dbReference type="Rhea" id="RHEA:13065"/>
        <dbReference type="ChEBI" id="CHEBI:15377"/>
        <dbReference type="ChEBI" id="CHEBI:15378"/>
        <dbReference type="ChEBI" id="CHEBI:30616"/>
        <dbReference type="ChEBI" id="CHEBI:43474"/>
        <dbReference type="ChEBI" id="CHEBI:456216"/>
    </reaction>
</comment>
<protein>
    <recommendedName>
        <fullName evidence="8">AAA+ ATPase domain-containing protein</fullName>
    </recommendedName>
</protein>
<sequence>MDLTKLRKMMQGIEELWGKLGSGVVTLLVLWATFDKYFPYELRHFFKRYVKKFRGVVNPYIQITFPEFSGNGFHRSKAYQVIERYLSASSSAKAKCLKAEDTNHGSSQTTLVFSMDYHEEIADDTFAENAAADAGFKVWWTSCRDEPNRQNIPVPFFGAERGADDGGRRYFTLKFHQRYRDVVTGAYLKHVLQAGKEIAVKDRQRKLYTNCSSSGGGYRRSTWIHVPFEHPAKFETLAMDPEKKKEIVDDLLKFKESKDYYAKIGKSWKRGYLLYGPPGTGKSSMVASMANLLEYDIYDLELTAVMDNTTLRNLLIDTAGKSIIVIEDIDCSLDLTGQRKGANLEKNLREDEEEMNPKKTSQVSLSGLLNFIDGLWSAIGGERLIVFTTNFKEKLDPALIRSGRMDKHVELSYCRFEGFKVLAKNYLDIEGHCLFPRIEQLLTERDMTPADVAETLMPKSPQDDTATSLQRLVEALEAKRFGPILDSP</sequence>
<dbReference type="Pfam" id="PF00004">
    <property type="entry name" value="AAA"/>
    <property type="match status" value="1"/>
</dbReference>
<accession>A0A9P0ZLB5</accession>
<evidence type="ECO:0000256" key="6">
    <source>
        <dbReference type="ARBA" id="ARBA00049360"/>
    </source>
</evidence>
<evidence type="ECO:0000259" key="8">
    <source>
        <dbReference type="SMART" id="SM00382"/>
    </source>
</evidence>
<dbReference type="InterPro" id="IPR003593">
    <property type="entry name" value="AAA+_ATPase"/>
</dbReference>
<evidence type="ECO:0000313" key="10">
    <source>
        <dbReference type="Proteomes" id="UP001152484"/>
    </source>
</evidence>
<dbReference type="InterPro" id="IPR003959">
    <property type="entry name" value="ATPase_AAA_core"/>
</dbReference>
<comment type="caution">
    <text evidence="9">The sequence shown here is derived from an EMBL/GenBank/DDBJ whole genome shotgun (WGS) entry which is preliminary data.</text>
</comment>
<gene>
    <name evidence="9" type="ORF">CEURO_LOCUS17562</name>
</gene>
<dbReference type="Proteomes" id="UP001152484">
    <property type="component" value="Unassembled WGS sequence"/>
</dbReference>
<evidence type="ECO:0000256" key="3">
    <source>
        <dbReference type="ARBA" id="ARBA00007448"/>
    </source>
</evidence>
<evidence type="ECO:0000256" key="7">
    <source>
        <dbReference type="RuleBase" id="RU003651"/>
    </source>
</evidence>
<dbReference type="GO" id="GO:0005524">
    <property type="term" value="F:ATP binding"/>
    <property type="evidence" value="ECO:0007669"/>
    <property type="project" value="UniProtKB-KW"/>
</dbReference>
<evidence type="ECO:0000256" key="1">
    <source>
        <dbReference type="ARBA" id="ARBA00001946"/>
    </source>
</evidence>
<keyword evidence="7" id="KW-0547">Nucleotide-binding</keyword>
<dbReference type="GO" id="GO:0006950">
    <property type="term" value="P:response to stress"/>
    <property type="evidence" value="ECO:0007669"/>
    <property type="project" value="UniProtKB-ARBA"/>
</dbReference>
<dbReference type="CDD" id="cd19510">
    <property type="entry name" value="RecA-like_BCS1"/>
    <property type="match status" value="1"/>
</dbReference>
<comment type="cofactor">
    <cofactor evidence="1">
        <name>Mg(2+)</name>
        <dbReference type="ChEBI" id="CHEBI:18420"/>
    </cofactor>
</comment>
<dbReference type="PROSITE" id="PS00674">
    <property type="entry name" value="AAA"/>
    <property type="match status" value="1"/>
</dbReference>
<dbReference type="Pfam" id="PF14363">
    <property type="entry name" value="AAA_assoc"/>
    <property type="match status" value="1"/>
</dbReference>
<dbReference type="Gene3D" id="3.40.50.300">
    <property type="entry name" value="P-loop containing nucleotide triphosphate hydrolases"/>
    <property type="match status" value="1"/>
</dbReference>
<dbReference type="GO" id="GO:0009536">
    <property type="term" value="C:plastid"/>
    <property type="evidence" value="ECO:0007669"/>
    <property type="project" value="UniProtKB-SubCell"/>
</dbReference>
<dbReference type="OrthoDB" id="1287146at2759"/>
<keyword evidence="5" id="KW-0460">Magnesium</keyword>
<dbReference type="Pfam" id="PF25568">
    <property type="entry name" value="AAA_lid_At3g28540"/>
    <property type="match status" value="1"/>
</dbReference>
<dbReference type="InterPro" id="IPR027417">
    <property type="entry name" value="P-loop_NTPase"/>
</dbReference>
<dbReference type="PANTHER" id="PTHR23070">
    <property type="entry name" value="BCS1 AAA-TYPE ATPASE"/>
    <property type="match status" value="1"/>
</dbReference>
<dbReference type="InterPro" id="IPR003960">
    <property type="entry name" value="ATPase_AAA_CS"/>
</dbReference>
<proteinExistence type="inferred from homology"/>
<dbReference type="SMART" id="SM00382">
    <property type="entry name" value="AAA"/>
    <property type="match status" value="1"/>
</dbReference>
<evidence type="ECO:0000256" key="5">
    <source>
        <dbReference type="ARBA" id="ARBA00022842"/>
    </source>
</evidence>
<dbReference type="EMBL" id="CAMAPE010000050">
    <property type="protein sequence ID" value="CAH9106964.1"/>
    <property type="molecule type" value="Genomic_DNA"/>
</dbReference>
<organism evidence="9 10">
    <name type="scientific">Cuscuta europaea</name>
    <name type="common">European dodder</name>
    <dbReference type="NCBI Taxonomy" id="41803"/>
    <lineage>
        <taxon>Eukaryota</taxon>
        <taxon>Viridiplantae</taxon>
        <taxon>Streptophyta</taxon>
        <taxon>Embryophyta</taxon>
        <taxon>Tracheophyta</taxon>
        <taxon>Spermatophyta</taxon>
        <taxon>Magnoliopsida</taxon>
        <taxon>eudicotyledons</taxon>
        <taxon>Gunneridae</taxon>
        <taxon>Pentapetalae</taxon>
        <taxon>asterids</taxon>
        <taxon>lamiids</taxon>
        <taxon>Solanales</taxon>
        <taxon>Convolvulaceae</taxon>
        <taxon>Cuscuteae</taxon>
        <taxon>Cuscuta</taxon>
        <taxon>Cuscuta subgen. Cuscuta</taxon>
    </lineage>
</organism>
<dbReference type="AlphaFoldDB" id="A0A9P0ZLB5"/>
<feature type="domain" description="AAA+ ATPase" evidence="8">
    <location>
        <begin position="268"/>
        <end position="415"/>
    </location>
</feature>
<dbReference type="SUPFAM" id="SSF52540">
    <property type="entry name" value="P-loop containing nucleoside triphosphate hydrolases"/>
    <property type="match status" value="1"/>
</dbReference>
<keyword evidence="7" id="KW-0067">ATP-binding</keyword>
<name>A0A9P0ZLB5_CUSEU</name>
<dbReference type="InterPro" id="IPR050747">
    <property type="entry name" value="Mitochondrial_chaperone_BCS1"/>
</dbReference>
<dbReference type="Gene3D" id="6.10.280.40">
    <property type="match status" value="1"/>
</dbReference>
<keyword evidence="4" id="KW-0378">Hydrolase</keyword>
<comment type="subcellular location">
    <subcellularLocation>
        <location evidence="2">Plastid</location>
    </subcellularLocation>
</comment>
<dbReference type="InterPro" id="IPR058017">
    <property type="entry name" value="At3g28540-like_C"/>
</dbReference>
<evidence type="ECO:0000313" key="9">
    <source>
        <dbReference type="EMBL" id="CAH9106964.1"/>
    </source>
</evidence>